<evidence type="ECO:0000313" key="2">
    <source>
        <dbReference type="Proteomes" id="UP001062846"/>
    </source>
</evidence>
<organism evidence="1 2">
    <name type="scientific">Rhododendron molle</name>
    <name type="common">Chinese azalea</name>
    <name type="synonym">Azalea mollis</name>
    <dbReference type="NCBI Taxonomy" id="49168"/>
    <lineage>
        <taxon>Eukaryota</taxon>
        <taxon>Viridiplantae</taxon>
        <taxon>Streptophyta</taxon>
        <taxon>Embryophyta</taxon>
        <taxon>Tracheophyta</taxon>
        <taxon>Spermatophyta</taxon>
        <taxon>Magnoliopsida</taxon>
        <taxon>eudicotyledons</taxon>
        <taxon>Gunneridae</taxon>
        <taxon>Pentapetalae</taxon>
        <taxon>asterids</taxon>
        <taxon>Ericales</taxon>
        <taxon>Ericaceae</taxon>
        <taxon>Ericoideae</taxon>
        <taxon>Rhodoreae</taxon>
        <taxon>Rhododendron</taxon>
    </lineage>
</organism>
<gene>
    <name evidence="1" type="ORF">RHMOL_Rhmol03G0078300</name>
</gene>
<proteinExistence type="predicted"/>
<keyword evidence="2" id="KW-1185">Reference proteome</keyword>
<dbReference type="Proteomes" id="UP001062846">
    <property type="component" value="Chromosome 3"/>
</dbReference>
<protein>
    <submittedName>
        <fullName evidence="1">Uncharacterized protein</fullName>
    </submittedName>
</protein>
<sequence>MIGHIPRSANQCADHLAGMRAEHTEDLVFVMDMPIEMREFVIRDSSDKCLIRSRALMHMGIKTLAVLFMRYFLS</sequence>
<reference evidence="1" key="1">
    <citation type="submission" date="2022-02" db="EMBL/GenBank/DDBJ databases">
        <title>Plant Genome Project.</title>
        <authorList>
            <person name="Zhang R.-G."/>
        </authorList>
    </citation>
    <scope>NUCLEOTIDE SEQUENCE</scope>
    <source>
        <strain evidence="1">AT1</strain>
    </source>
</reference>
<dbReference type="EMBL" id="CM046390">
    <property type="protein sequence ID" value="KAI8562984.1"/>
    <property type="molecule type" value="Genomic_DNA"/>
</dbReference>
<name>A0ACC0PCW9_RHOML</name>
<accession>A0ACC0PCW9</accession>
<evidence type="ECO:0000313" key="1">
    <source>
        <dbReference type="EMBL" id="KAI8562984.1"/>
    </source>
</evidence>
<comment type="caution">
    <text evidence="1">The sequence shown here is derived from an EMBL/GenBank/DDBJ whole genome shotgun (WGS) entry which is preliminary data.</text>
</comment>